<dbReference type="EMBL" id="LHPG02000010">
    <property type="protein sequence ID" value="PRW51111.1"/>
    <property type="molecule type" value="Genomic_DNA"/>
</dbReference>
<feature type="region of interest" description="Disordered" evidence="1">
    <location>
        <begin position="738"/>
        <end position="773"/>
    </location>
</feature>
<organism evidence="2 3">
    <name type="scientific">Chlorella sorokiniana</name>
    <name type="common">Freshwater green alga</name>
    <dbReference type="NCBI Taxonomy" id="3076"/>
    <lineage>
        <taxon>Eukaryota</taxon>
        <taxon>Viridiplantae</taxon>
        <taxon>Chlorophyta</taxon>
        <taxon>core chlorophytes</taxon>
        <taxon>Trebouxiophyceae</taxon>
        <taxon>Chlorellales</taxon>
        <taxon>Chlorellaceae</taxon>
        <taxon>Chlorella clade</taxon>
        <taxon>Chlorella</taxon>
    </lineage>
</organism>
<feature type="region of interest" description="Disordered" evidence="1">
    <location>
        <begin position="282"/>
        <end position="321"/>
    </location>
</feature>
<keyword evidence="3" id="KW-1185">Reference proteome</keyword>
<evidence type="ECO:0000313" key="2">
    <source>
        <dbReference type="EMBL" id="PRW51111.1"/>
    </source>
</evidence>
<evidence type="ECO:0000313" key="3">
    <source>
        <dbReference type="Proteomes" id="UP000239899"/>
    </source>
</evidence>
<protein>
    <submittedName>
        <fullName evidence="2">Calcium-binding hemolysin isoform A</fullName>
    </submittedName>
</protein>
<feature type="region of interest" description="Disordered" evidence="1">
    <location>
        <begin position="572"/>
        <end position="724"/>
    </location>
</feature>
<feature type="compositionally biased region" description="Basic and acidic residues" evidence="1">
    <location>
        <begin position="576"/>
        <end position="588"/>
    </location>
</feature>
<name>A0A2P6TP44_CHLSO</name>
<comment type="caution">
    <text evidence="2">The sequence shown here is derived from an EMBL/GenBank/DDBJ whole genome shotgun (WGS) entry which is preliminary data.</text>
</comment>
<feature type="region of interest" description="Disordered" evidence="1">
    <location>
        <begin position="486"/>
        <end position="517"/>
    </location>
</feature>
<feature type="compositionally biased region" description="Low complexity" evidence="1">
    <location>
        <begin position="699"/>
        <end position="724"/>
    </location>
</feature>
<gene>
    <name evidence="2" type="ORF">C2E21_5625</name>
</gene>
<feature type="region of interest" description="Disordered" evidence="1">
    <location>
        <begin position="337"/>
        <end position="465"/>
    </location>
</feature>
<feature type="compositionally biased region" description="Basic and acidic residues" evidence="1">
    <location>
        <begin position="46"/>
        <end position="62"/>
    </location>
</feature>
<dbReference type="OrthoDB" id="514884at2759"/>
<feature type="compositionally biased region" description="Low complexity" evidence="1">
    <location>
        <begin position="348"/>
        <end position="357"/>
    </location>
</feature>
<accession>A0A2P6TP44</accession>
<feature type="compositionally biased region" description="Low complexity" evidence="1">
    <location>
        <begin position="449"/>
        <end position="463"/>
    </location>
</feature>
<feature type="region of interest" description="Disordered" evidence="1">
    <location>
        <begin position="542"/>
        <end position="561"/>
    </location>
</feature>
<sequence length="898" mass="93223">MLCSTQLSGSRVLGGGRLPAASFAAARPCLISTRPCKRSAASRIRSQRDRDHDGGRTWDDPHQTPPPHGAATEQPPAGGASFQAHRPHDSVHTSDFSSLATSDVEFGNDAITGSTLETPEQEAHWREKQHEKVERLHQADLAREAFEDREAAQGIACLVLGELQGGPQEAGEALFMSAEDAREAREEAHRELIKDESTAEEREDRYAGILDAIEELAAAEQADERMSPDAARLTVSGSGEEPETEFDVIRHTVDELGEGEAAAELIMRSYQGRNLEAEALETVDPSDTTGMPHPGDKYLRPHAAPVRPPPLPPGAARLHQLHSGPDFERHRALPLPRARGRASGGQGQHAQHAQQQGEGRGTARDSLAPTALPSTAAAAAGQGSGGAEGGWVLPVPPAGAGEDVDSLLRGARAQQHDPVGFSSDEQQGGPASSRGYDASSEGDDQIGLGPAAGEAPGSGAPAEAADDQIGFDQEALRGADALYYPEGDRHAPAAEPVPVNNEGLPPPPPASTAATQPEQGEVFDVERDALQGSDAMFYYKSYKSAGGGGSSGRGDRRRASAEEALRSGAVWGALRSTDEQHASFRRAMESPTTGRKRPTSSRSSGGKRGAGAAGPSPAPDRRGQPPPPAAAGAAAPAERDSSGPGEGTGGVLESRDELHSSFHRAMAEAAAAEGAKRSAAATQATRRYAADASGKRRAGSASPAPAQPAQASAKPSPAAAGAAAAAAGSSEGVLASLRKRQEEASKAQRSLAGLAARAKGGREPPPPPPHGLGRVLEVSVGRAAVAGLGSAAVSELLTQQSVMSQLLGRFEGPRQIELAIPLAQSAALGVIVAVVLLTAVERWASCTGTLPSWRPLGLPPAAQVWLGRGAMALFALLLAYETMHSNRPAFGTLFYLWF</sequence>
<proteinExistence type="predicted"/>
<dbReference type="AlphaFoldDB" id="A0A2P6TP44"/>
<feature type="compositionally biased region" description="Low complexity" evidence="1">
    <location>
        <begin position="367"/>
        <end position="381"/>
    </location>
</feature>
<evidence type="ECO:0000256" key="1">
    <source>
        <dbReference type="SAM" id="MobiDB-lite"/>
    </source>
</evidence>
<dbReference type="Proteomes" id="UP000239899">
    <property type="component" value="Unassembled WGS sequence"/>
</dbReference>
<feature type="region of interest" description="Disordered" evidence="1">
    <location>
        <begin position="36"/>
        <end position="96"/>
    </location>
</feature>
<feature type="compositionally biased region" description="Low complexity" evidence="1">
    <location>
        <begin position="667"/>
        <end position="692"/>
    </location>
</feature>
<reference evidence="2 3" key="1">
    <citation type="journal article" date="2018" name="Plant J.">
        <title>Genome sequences of Chlorella sorokiniana UTEX 1602 and Micractinium conductrix SAG 241.80: implications to maltose excretion by a green alga.</title>
        <authorList>
            <person name="Arriola M.B."/>
            <person name="Velmurugan N."/>
            <person name="Zhang Y."/>
            <person name="Plunkett M.H."/>
            <person name="Hondzo H."/>
            <person name="Barney B.M."/>
        </authorList>
    </citation>
    <scope>NUCLEOTIDE SEQUENCE [LARGE SCALE GENOMIC DNA]</scope>
    <source>
        <strain evidence="3">UTEX 1602</strain>
    </source>
</reference>